<evidence type="ECO:0000313" key="2">
    <source>
        <dbReference type="Proteomes" id="UP001345219"/>
    </source>
</evidence>
<comment type="caution">
    <text evidence="1">The sequence shown here is derived from an EMBL/GenBank/DDBJ whole genome shotgun (WGS) entry which is preliminary data.</text>
</comment>
<accession>A0AAN7K4Y0</accession>
<keyword evidence="2" id="KW-1185">Reference proteome</keyword>
<dbReference type="AlphaFoldDB" id="A0AAN7K4Y0"/>
<name>A0AAN7K4Y0_9MYRT</name>
<organism evidence="1 2">
    <name type="scientific">Trapa incisa</name>
    <dbReference type="NCBI Taxonomy" id="236973"/>
    <lineage>
        <taxon>Eukaryota</taxon>
        <taxon>Viridiplantae</taxon>
        <taxon>Streptophyta</taxon>
        <taxon>Embryophyta</taxon>
        <taxon>Tracheophyta</taxon>
        <taxon>Spermatophyta</taxon>
        <taxon>Magnoliopsida</taxon>
        <taxon>eudicotyledons</taxon>
        <taxon>Gunneridae</taxon>
        <taxon>Pentapetalae</taxon>
        <taxon>rosids</taxon>
        <taxon>malvids</taxon>
        <taxon>Myrtales</taxon>
        <taxon>Lythraceae</taxon>
        <taxon>Trapa</taxon>
    </lineage>
</organism>
<gene>
    <name evidence="1" type="ORF">SAY87_019730</name>
</gene>
<sequence>MALAAAGFACRDSAQLDYHIATPSRGSLAVAESCTVSVIGGGCPNLAACTETCRPCYIGNGQIRAFCQPAGGGIPYDQCICSFYEGAPCIPRGCPKQPPLSVTTSLQ</sequence>
<dbReference type="Proteomes" id="UP001345219">
    <property type="component" value="Chromosome 15"/>
</dbReference>
<proteinExistence type="predicted"/>
<evidence type="ECO:0000313" key="1">
    <source>
        <dbReference type="EMBL" id="KAK4758429.1"/>
    </source>
</evidence>
<protein>
    <submittedName>
        <fullName evidence="1">Uncharacterized protein</fullName>
    </submittedName>
</protein>
<dbReference type="EMBL" id="JAXIOK010000012">
    <property type="protein sequence ID" value="KAK4758429.1"/>
    <property type="molecule type" value="Genomic_DNA"/>
</dbReference>
<reference evidence="1 2" key="1">
    <citation type="journal article" date="2023" name="Hortic Res">
        <title>Pangenome of water caltrop reveals structural variations and asymmetric subgenome divergence after allopolyploidization.</title>
        <authorList>
            <person name="Zhang X."/>
            <person name="Chen Y."/>
            <person name="Wang L."/>
            <person name="Yuan Y."/>
            <person name="Fang M."/>
            <person name="Shi L."/>
            <person name="Lu R."/>
            <person name="Comes H.P."/>
            <person name="Ma Y."/>
            <person name="Chen Y."/>
            <person name="Huang G."/>
            <person name="Zhou Y."/>
            <person name="Zheng Z."/>
            <person name="Qiu Y."/>
        </authorList>
    </citation>
    <scope>NUCLEOTIDE SEQUENCE [LARGE SCALE GENOMIC DNA]</scope>
    <source>
        <tissue evidence="1">Roots</tissue>
    </source>
</reference>